<sequence>MNFHLFLILGLAIAFTNGQVFPGGIDDLYEISSDDYPAAPKKRTFFAKFKNETGAKTNKLMYKNNADYDLFLSLLEGTKNEAFVFDPELYLFDSKGLPYITCLAYDSSVSSVQTSLRCQTARPGERPSCFASYDAKNNEMKQGCYVYKISEETHCDNRKLCEIKAPYSETLCCCVGKWCNLENRVLYKDTALNEVFNKTISPRYTNI</sequence>
<evidence type="ECO:0000313" key="3">
    <source>
        <dbReference type="Proteomes" id="UP000835052"/>
    </source>
</evidence>
<feature type="signal peptide" evidence="1">
    <location>
        <begin position="1"/>
        <end position="18"/>
    </location>
</feature>
<name>A0A8S1GVM4_9PELO</name>
<keyword evidence="3" id="KW-1185">Reference proteome</keyword>
<dbReference type="AlphaFoldDB" id="A0A8S1GVM4"/>
<comment type="caution">
    <text evidence="2">The sequence shown here is derived from an EMBL/GenBank/DDBJ whole genome shotgun (WGS) entry which is preliminary data.</text>
</comment>
<dbReference type="Proteomes" id="UP000835052">
    <property type="component" value="Unassembled WGS sequence"/>
</dbReference>
<evidence type="ECO:0000313" key="2">
    <source>
        <dbReference type="EMBL" id="CAD6187365.1"/>
    </source>
</evidence>
<feature type="chain" id="PRO_5035719441" evidence="1">
    <location>
        <begin position="19"/>
        <end position="207"/>
    </location>
</feature>
<reference evidence="2" key="1">
    <citation type="submission" date="2020-10" db="EMBL/GenBank/DDBJ databases">
        <authorList>
            <person name="Kikuchi T."/>
        </authorList>
    </citation>
    <scope>NUCLEOTIDE SEQUENCE</scope>
    <source>
        <strain evidence="2">NKZ352</strain>
    </source>
</reference>
<organism evidence="2 3">
    <name type="scientific">Caenorhabditis auriculariae</name>
    <dbReference type="NCBI Taxonomy" id="2777116"/>
    <lineage>
        <taxon>Eukaryota</taxon>
        <taxon>Metazoa</taxon>
        <taxon>Ecdysozoa</taxon>
        <taxon>Nematoda</taxon>
        <taxon>Chromadorea</taxon>
        <taxon>Rhabditida</taxon>
        <taxon>Rhabditina</taxon>
        <taxon>Rhabditomorpha</taxon>
        <taxon>Rhabditoidea</taxon>
        <taxon>Rhabditidae</taxon>
        <taxon>Peloderinae</taxon>
        <taxon>Caenorhabditis</taxon>
    </lineage>
</organism>
<protein>
    <submittedName>
        <fullName evidence="2">Uncharacterized protein</fullName>
    </submittedName>
</protein>
<proteinExistence type="predicted"/>
<keyword evidence="1" id="KW-0732">Signal</keyword>
<dbReference type="EMBL" id="CAJGYM010000006">
    <property type="protein sequence ID" value="CAD6187365.1"/>
    <property type="molecule type" value="Genomic_DNA"/>
</dbReference>
<accession>A0A8S1GVM4</accession>
<evidence type="ECO:0000256" key="1">
    <source>
        <dbReference type="SAM" id="SignalP"/>
    </source>
</evidence>
<gene>
    <name evidence="2" type="ORF">CAUJ_LOCUS3284</name>
</gene>